<proteinExistence type="predicted"/>
<feature type="region of interest" description="Disordered" evidence="1">
    <location>
        <begin position="31"/>
        <end position="53"/>
    </location>
</feature>
<dbReference type="Proteomes" id="UP001178461">
    <property type="component" value="Chromosome 7"/>
</dbReference>
<evidence type="ECO:0000256" key="1">
    <source>
        <dbReference type="SAM" id="MobiDB-lite"/>
    </source>
</evidence>
<organism evidence="2 3">
    <name type="scientific">Podarcis lilfordi</name>
    <name type="common">Lilford's wall lizard</name>
    <dbReference type="NCBI Taxonomy" id="74358"/>
    <lineage>
        <taxon>Eukaryota</taxon>
        <taxon>Metazoa</taxon>
        <taxon>Chordata</taxon>
        <taxon>Craniata</taxon>
        <taxon>Vertebrata</taxon>
        <taxon>Euteleostomi</taxon>
        <taxon>Lepidosauria</taxon>
        <taxon>Squamata</taxon>
        <taxon>Bifurcata</taxon>
        <taxon>Unidentata</taxon>
        <taxon>Episquamata</taxon>
        <taxon>Laterata</taxon>
        <taxon>Lacertibaenia</taxon>
        <taxon>Lacertidae</taxon>
        <taxon>Podarcis</taxon>
    </lineage>
</organism>
<sequence>LFTCSSSVAQTFRPHRGCPRVSESLAEGFSSHINHSSESSNRRRKRQQISQAIDLPKVHSNITASRYIPPCL</sequence>
<dbReference type="AlphaFoldDB" id="A0AA35PBB1"/>
<evidence type="ECO:0000313" key="2">
    <source>
        <dbReference type="EMBL" id="CAI5779003.1"/>
    </source>
</evidence>
<dbReference type="EMBL" id="OX395132">
    <property type="protein sequence ID" value="CAI5779003.1"/>
    <property type="molecule type" value="Genomic_DNA"/>
</dbReference>
<feature type="non-terminal residue" evidence="2">
    <location>
        <position position="72"/>
    </location>
</feature>
<name>A0AA35PBB1_9SAUR</name>
<gene>
    <name evidence="2" type="ORF">PODLI_1B018407</name>
</gene>
<feature type="non-terminal residue" evidence="2">
    <location>
        <position position="1"/>
    </location>
</feature>
<evidence type="ECO:0000313" key="3">
    <source>
        <dbReference type="Proteomes" id="UP001178461"/>
    </source>
</evidence>
<accession>A0AA35PBB1</accession>
<keyword evidence="3" id="KW-1185">Reference proteome</keyword>
<reference evidence="2" key="1">
    <citation type="submission" date="2022-12" db="EMBL/GenBank/DDBJ databases">
        <authorList>
            <person name="Alioto T."/>
            <person name="Alioto T."/>
            <person name="Gomez Garrido J."/>
        </authorList>
    </citation>
    <scope>NUCLEOTIDE SEQUENCE</scope>
</reference>
<protein>
    <submittedName>
        <fullName evidence="2">Uncharacterized protein</fullName>
    </submittedName>
</protein>